<protein>
    <submittedName>
        <fullName evidence="1">Uncharacterized protein</fullName>
    </submittedName>
</protein>
<proteinExistence type="predicted"/>
<reference evidence="1 2" key="1">
    <citation type="submission" date="2014-04" db="EMBL/GenBank/DDBJ databases">
        <authorList>
            <consortium name="DOE Joint Genome Institute"/>
            <person name="Kuo A."/>
            <person name="Ruytinx J."/>
            <person name="Rineau F."/>
            <person name="Colpaert J."/>
            <person name="Kohler A."/>
            <person name="Nagy L.G."/>
            <person name="Floudas D."/>
            <person name="Copeland A."/>
            <person name="Barry K.W."/>
            <person name="Cichocki N."/>
            <person name="Veneault-Fourrey C."/>
            <person name="LaButti K."/>
            <person name="Lindquist E.A."/>
            <person name="Lipzen A."/>
            <person name="Lundell T."/>
            <person name="Morin E."/>
            <person name="Murat C."/>
            <person name="Sun H."/>
            <person name="Tunlid A."/>
            <person name="Henrissat B."/>
            <person name="Grigoriev I.V."/>
            <person name="Hibbett D.S."/>
            <person name="Martin F."/>
            <person name="Nordberg H.P."/>
            <person name="Cantor M.N."/>
            <person name="Hua S.X."/>
        </authorList>
    </citation>
    <scope>NUCLEOTIDE SEQUENCE [LARGE SCALE GENOMIC DNA]</scope>
    <source>
        <strain evidence="1 2">UH-Slu-Lm8-n1</strain>
    </source>
</reference>
<accession>A0A0D0AML3</accession>
<sequence>MSEYLALNGTNVSVKLAFNSSKSNSALSIKTISADVRTWEYSRSSKSNVDGTHICGSTRM</sequence>
<evidence type="ECO:0000313" key="1">
    <source>
        <dbReference type="EMBL" id="KIK35437.1"/>
    </source>
</evidence>
<name>A0A0D0AML3_9AGAM</name>
<dbReference type="Proteomes" id="UP000054485">
    <property type="component" value="Unassembled WGS sequence"/>
</dbReference>
<dbReference type="AlphaFoldDB" id="A0A0D0AML3"/>
<dbReference type="HOGENOM" id="CLU_2943380_0_0_1"/>
<gene>
    <name evidence="1" type="ORF">CY34DRAFT_812158</name>
</gene>
<evidence type="ECO:0000313" key="2">
    <source>
        <dbReference type="Proteomes" id="UP000054485"/>
    </source>
</evidence>
<dbReference type="OrthoDB" id="10411425at2759"/>
<dbReference type="InParanoid" id="A0A0D0AML3"/>
<organism evidence="1 2">
    <name type="scientific">Suillus luteus UH-Slu-Lm8-n1</name>
    <dbReference type="NCBI Taxonomy" id="930992"/>
    <lineage>
        <taxon>Eukaryota</taxon>
        <taxon>Fungi</taxon>
        <taxon>Dikarya</taxon>
        <taxon>Basidiomycota</taxon>
        <taxon>Agaricomycotina</taxon>
        <taxon>Agaricomycetes</taxon>
        <taxon>Agaricomycetidae</taxon>
        <taxon>Boletales</taxon>
        <taxon>Suillineae</taxon>
        <taxon>Suillaceae</taxon>
        <taxon>Suillus</taxon>
    </lineage>
</organism>
<dbReference type="EMBL" id="KN835624">
    <property type="protein sequence ID" value="KIK35437.1"/>
    <property type="molecule type" value="Genomic_DNA"/>
</dbReference>
<reference evidence="2" key="2">
    <citation type="submission" date="2015-01" db="EMBL/GenBank/DDBJ databases">
        <title>Evolutionary Origins and Diversification of the Mycorrhizal Mutualists.</title>
        <authorList>
            <consortium name="DOE Joint Genome Institute"/>
            <consortium name="Mycorrhizal Genomics Consortium"/>
            <person name="Kohler A."/>
            <person name="Kuo A."/>
            <person name="Nagy L.G."/>
            <person name="Floudas D."/>
            <person name="Copeland A."/>
            <person name="Barry K.W."/>
            <person name="Cichocki N."/>
            <person name="Veneault-Fourrey C."/>
            <person name="LaButti K."/>
            <person name="Lindquist E.A."/>
            <person name="Lipzen A."/>
            <person name="Lundell T."/>
            <person name="Morin E."/>
            <person name="Murat C."/>
            <person name="Riley R."/>
            <person name="Ohm R."/>
            <person name="Sun H."/>
            <person name="Tunlid A."/>
            <person name="Henrissat B."/>
            <person name="Grigoriev I.V."/>
            <person name="Hibbett D.S."/>
            <person name="Martin F."/>
        </authorList>
    </citation>
    <scope>NUCLEOTIDE SEQUENCE [LARGE SCALE GENOMIC DNA]</scope>
    <source>
        <strain evidence="2">UH-Slu-Lm8-n1</strain>
    </source>
</reference>
<keyword evidence="2" id="KW-1185">Reference proteome</keyword>